<keyword evidence="1" id="KW-1133">Transmembrane helix</keyword>
<dbReference type="RefSeq" id="WP_317704496.1">
    <property type="nucleotide sequence ID" value="NZ_AP024714.1"/>
</dbReference>
<name>A0AAU9CGH0_9GAMM</name>
<protein>
    <submittedName>
        <fullName evidence="2">Uncharacterized protein</fullName>
    </submittedName>
</protein>
<organism evidence="2 3">
    <name type="scientific">Methylomarinovum caldicuralii</name>
    <dbReference type="NCBI Taxonomy" id="438856"/>
    <lineage>
        <taxon>Bacteria</taxon>
        <taxon>Pseudomonadati</taxon>
        <taxon>Pseudomonadota</taxon>
        <taxon>Gammaproteobacteria</taxon>
        <taxon>Methylococcales</taxon>
        <taxon>Methylothermaceae</taxon>
        <taxon>Methylomarinovum</taxon>
    </lineage>
</organism>
<sequence>MFEKLVRNKYSMLLLAIYIVALYVILNKAIVPFVFKTLEADFFTGDPSKSGQVTEVHDNRTAMALLQCNRYVRERFDDKADLTFENKDYHSWDIGFGRFLVKSSVDVTEPGEAMVRKNYVCEIKHTGGDLADQDNWKLTGLALNDVKQP</sequence>
<accession>A0AAU9CGH0</accession>
<keyword evidence="1" id="KW-0472">Membrane</keyword>
<dbReference type="EMBL" id="AP024714">
    <property type="protein sequence ID" value="BCX82085.1"/>
    <property type="molecule type" value="Genomic_DNA"/>
</dbReference>
<reference evidence="3" key="1">
    <citation type="journal article" date="2024" name="Int. J. Syst. Evol. Microbiol.">
        <title>Methylomarinovum tepidoasis sp. nov., a moderately thermophilic methanotroph of the family Methylothermaceae isolated from a deep-sea hydrothermal field.</title>
        <authorList>
            <person name="Hirayama H."/>
            <person name="Takaki Y."/>
            <person name="Abe M."/>
            <person name="Miyazaki M."/>
            <person name="Uematsu K."/>
            <person name="Matsui Y."/>
            <person name="Takai K."/>
        </authorList>
    </citation>
    <scope>NUCLEOTIDE SEQUENCE [LARGE SCALE GENOMIC DNA]</scope>
    <source>
        <strain evidence="3">IT-9</strain>
    </source>
</reference>
<evidence type="ECO:0000313" key="3">
    <source>
        <dbReference type="Proteomes" id="UP001321825"/>
    </source>
</evidence>
<feature type="transmembrane region" description="Helical" evidence="1">
    <location>
        <begin position="12"/>
        <end position="35"/>
    </location>
</feature>
<evidence type="ECO:0000256" key="1">
    <source>
        <dbReference type="SAM" id="Phobius"/>
    </source>
</evidence>
<evidence type="ECO:0000313" key="2">
    <source>
        <dbReference type="EMBL" id="BCX82085.1"/>
    </source>
</evidence>
<dbReference type="Proteomes" id="UP001321825">
    <property type="component" value="Chromosome"/>
</dbReference>
<dbReference type="KEGG" id="mcau:MIT9_P1669"/>
<keyword evidence="1" id="KW-0812">Transmembrane</keyword>
<proteinExistence type="predicted"/>
<gene>
    <name evidence="2" type="ORF">MIT9_P1669</name>
</gene>
<dbReference type="AlphaFoldDB" id="A0AAU9CGH0"/>
<keyword evidence="3" id="KW-1185">Reference proteome</keyword>